<dbReference type="Gene3D" id="3.30.70.270">
    <property type="match status" value="1"/>
</dbReference>
<dbReference type="InterPro" id="IPR043502">
    <property type="entry name" value="DNA/RNA_pol_sf"/>
</dbReference>
<dbReference type="GO" id="GO:0071897">
    <property type="term" value="P:DNA biosynthetic process"/>
    <property type="evidence" value="ECO:0007669"/>
    <property type="project" value="UniProtKB-ARBA"/>
</dbReference>
<protein>
    <submittedName>
        <fullName evidence="1">Uncharacterized protein</fullName>
    </submittedName>
</protein>
<gene>
    <name evidence="1" type="ORF">EVAR_73898_1</name>
</gene>
<dbReference type="Proteomes" id="UP000299102">
    <property type="component" value="Unassembled WGS sequence"/>
</dbReference>
<dbReference type="InterPro" id="IPR043128">
    <property type="entry name" value="Rev_trsase/Diguanyl_cyclase"/>
</dbReference>
<evidence type="ECO:0000313" key="1">
    <source>
        <dbReference type="EMBL" id="GBP15629.1"/>
    </source>
</evidence>
<keyword evidence="2" id="KW-1185">Reference proteome</keyword>
<accession>A0A4C1TM23</accession>
<dbReference type="AlphaFoldDB" id="A0A4C1TM23"/>
<reference evidence="1 2" key="1">
    <citation type="journal article" date="2019" name="Commun. Biol.">
        <title>The bagworm genome reveals a unique fibroin gene that provides high tensile strength.</title>
        <authorList>
            <person name="Kono N."/>
            <person name="Nakamura H."/>
            <person name="Ohtoshi R."/>
            <person name="Tomita M."/>
            <person name="Numata K."/>
            <person name="Arakawa K."/>
        </authorList>
    </citation>
    <scope>NUCLEOTIDE SEQUENCE [LARGE SCALE GENOMIC DNA]</scope>
</reference>
<evidence type="ECO:0000313" key="2">
    <source>
        <dbReference type="Proteomes" id="UP000299102"/>
    </source>
</evidence>
<dbReference type="SUPFAM" id="SSF56672">
    <property type="entry name" value="DNA/RNA polymerases"/>
    <property type="match status" value="1"/>
</dbReference>
<name>A0A4C1TM23_EUMVA</name>
<dbReference type="OrthoDB" id="420169at2759"/>
<comment type="caution">
    <text evidence="1">The sequence shown here is derived from an EMBL/GenBank/DDBJ whole genome shotgun (WGS) entry which is preliminary data.</text>
</comment>
<proteinExistence type="predicted"/>
<dbReference type="EMBL" id="BGZK01005830">
    <property type="protein sequence ID" value="GBP15629.1"/>
    <property type="molecule type" value="Genomic_DNA"/>
</dbReference>
<organism evidence="1 2">
    <name type="scientific">Eumeta variegata</name>
    <name type="common">Bagworm moth</name>
    <name type="synonym">Eumeta japonica</name>
    <dbReference type="NCBI Taxonomy" id="151549"/>
    <lineage>
        <taxon>Eukaryota</taxon>
        <taxon>Metazoa</taxon>
        <taxon>Ecdysozoa</taxon>
        <taxon>Arthropoda</taxon>
        <taxon>Hexapoda</taxon>
        <taxon>Insecta</taxon>
        <taxon>Pterygota</taxon>
        <taxon>Neoptera</taxon>
        <taxon>Endopterygota</taxon>
        <taxon>Lepidoptera</taxon>
        <taxon>Glossata</taxon>
        <taxon>Ditrysia</taxon>
        <taxon>Tineoidea</taxon>
        <taxon>Psychidae</taxon>
        <taxon>Oiketicinae</taxon>
        <taxon>Eumeta</taxon>
    </lineage>
</organism>
<sequence>MFQRRTLPDPSKVECIRQLKPTRTIKEVQALSGLINYYRKFVEGMAKLVDILYSTIEKGMLYSMAAIHSGHMFQEALHRFMDHQALRGIKPKRLNLKTGMI</sequence>